<protein>
    <recommendedName>
        <fullName evidence="3">Nucleotidyltransferase domain-containing protein</fullName>
    </recommendedName>
</protein>
<evidence type="ECO:0008006" key="3">
    <source>
        <dbReference type="Google" id="ProtNLM"/>
    </source>
</evidence>
<proteinExistence type="predicted"/>
<dbReference type="Proteomes" id="UP001500630">
    <property type="component" value="Unassembled WGS sequence"/>
</dbReference>
<name>A0ABP6V2P3_9ACTN</name>
<evidence type="ECO:0000313" key="1">
    <source>
        <dbReference type="EMBL" id="GAA3527458.1"/>
    </source>
</evidence>
<reference evidence="2" key="1">
    <citation type="journal article" date="2019" name="Int. J. Syst. Evol. Microbiol.">
        <title>The Global Catalogue of Microorganisms (GCM) 10K type strain sequencing project: providing services to taxonomists for standard genome sequencing and annotation.</title>
        <authorList>
            <consortium name="The Broad Institute Genomics Platform"/>
            <consortium name="The Broad Institute Genome Sequencing Center for Infectious Disease"/>
            <person name="Wu L."/>
            <person name="Ma J."/>
        </authorList>
    </citation>
    <scope>NUCLEOTIDE SEQUENCE [LARGE SCALE GENOMIC DNA]</scope>
    <source>
        <strain evidence="2">JCM 17326</strain>
    </source>
</reference>
<evidence type="ECO:0000313" key="2">
    <source>
        <dbReference type="Proteomes" id="UP001500630"/>
    </source>
</evidence>
<organism evidence="1 2">
    <name type="scientific">Nonomuraea rosea</name>
    <dbReference type="NCBI Taxonomy" id="638574"/>
    <lineage>
        <taxon>Bacteria</taxon>
        <taxon>Bacillati</taxon>
        <taxon>Actinomycetota</taxon>
        <taxon>Actinomycetes</taxon>
        <taxon>Streptosporangiales</taxon>
        <taxon>Streptosporangiaceae</taxon>
        <taxon>Nonomuraea</taxon>
    </lineage>
</organism>
<dbReference type="InterPro" id="IPR043519">
    <property type="entry name" value="NT_sf"/>
</dbReference>
<gene>
    <name evidence="1" type="ORF">GCM10022419_002790</name>
</gene>
<sequence>MLTVEDFSDLTARVQSDARVLGLVLSGSQAREGTATEHSDHDIYLVVADEAADAMSAETRRDARLDVVVMPLREFRPHALSGSGTEWNRRCTGGCARTTSIWSGSWTTIPWTGPNGLATGWSRG</sequence>
<dbReference type="EMBL" id="BAABDQ010000001">
    <property type="protein sequence ID" value="GAA3527458.1"/>
    <property type="molecule type" value="Genomic_DNA"/>
</dbReference>
<dbReference type="Gene3D" id="3.30.460.10">
    <property type="entry name" value="Beta Polymerase, domain 2"/>
    <property type="match status" value="1"/>
</dbReference>
<keyword evidence="2" id="KW-1185">Reference proteome</keyword>
<accession>A0ABP6V2P3</accession>
<comment type="caution">
    <text evidence="1">The sequence shown here is derived from an EMBL/GenBank/DDBJ whole genome shotgun (WGS) entry which is preliminary data.</text>
</comment>